<name>A0A0R3QRD2_9BILA</name>
<dbReference type="EMBL" id="UZAG01016342">
    <property type="protein sequence ID" value="VDO27726.1"/>
    <property type="molecule type" value="Genomic_DNA"/>
</dbReference>
<dbReference type="WBParaSite" id="BTMF_0001026701-mRNA-1">
    <property type="protein sequence ID" value="BTMF_0001026701-mRNA-1"/>
    <property type="gene ID" value="BTMF_0001026701"/>
</dbReference>
<accession>A0A0R3QRD2</accession>
<evidence type="ECO:0000313" key="3">
    <source>
        <dbReference type="Proteomes" id="UP000280834"/>
    </source>
</evidence>
<sequence length="66" mass="7763">MKCARWNKQQDSKTIMHYDKRTAPPPAHRTDTATTPFHRHHRRPQRCHPITSNSSSRSTHHIVIIV</sequence>
<feature type="region of interest" description="Disordered" evidence="1">
    <location>
        <begin position="1"/>
        <end position="66"/>
    </location>
</feature>
<dbReference type="AlphaFoldDB" id="A0A0R3QRD2"/>
<organism evidence="4">
    <name type="scientific">Brugia timori</name>
    <dbReference type="NCBI Taxonomy" id="42155"/>
    <lineage>
        <taxon>Eukaryota</taxon>
        <taxon>Metazoa</taxon>
        <taxon>Ecdysozoa</taxon>
        <taxon>Nematoda</taxon>
        <taxon>Chromadorea</taxon>
        <taxon>Rhabditida</taxon>
        <taxon>Spirurina</taxon>
        <taxon>Spiruromorpha</taxon>
        <taxon>Filarioidea</taxon>
        <taxon>Onchocercidae</taxon>
        <taxon>Brugia</taxon>
    </lineage>
</organism>
<evidence type="ECO:0000256" key="1">
    <source>
        <dbReference type="SAM" id="MobiDB-lite"/>
    </source>
</evidence>
<feature type="compositionally biased region" description="Basic and acidic residues" evidence="1">
    <location>
        <begin position="8"/>
        <end position="22"/>
    </location>
</feature>
<feature type="compositionally biased region" description="Basic residues" evidence="1">
    <location>
        <begin position="37"/>
        <end position="46"/>
    </location>
</feature>
<reference evidence="2 3" key="2">
    <citation type="submission" date="2018-11" db="EMBL/GenBank/DDBJ databases">
        <authorList>
            <consortium name="Pathogen Informatics"/>
        </authorList>
    </citation>
    <scope>NUCLEOTIDE SEQUENCE [LARGE SCALE GENOMIC DNA]</scope>
</reference>
<reference evidence="4" key="1">
    <citation type="submission" date="2017-02" db="UniProtKB">
        <authorList>
            <consortium name="WormBaseParasite"/>
        </authorList>
    </citation>
    <scope>IDENTIFICATION</scope>
</reference>
<protein>
    <submittedName>
        <fullName evidence="2 4">Uncharacterized protein</fullName>
    </submittedName>
</protein>
<evidence type="ECO:0000313" key="2">
    <source>
        <dbReference type="EMBL" id="VDO27726.1"/>
    </source>
</evidence>
<evidence type="ECO:0000313" key="4">
    <source>
        <dbReference type="WBParaSite" id="BTMF_0001026701-mRNA-1"/>
    </source>
</evidence>
<gene>
    <name evidence="2" type="ORF">BTMF_LOCUS8318</name>
</gene>
<dbReference type="Proteomes" id="UP000280834">
    <property type="component" value="Unassembled WGS sequence"/>
</dbReference>
<proteinExistence type="predicted"/>
<keyword evidence="3" id="KW-1185">Reference proteome</keyword>